<feature type="region of interest" description="Disordered" evidence="1">
    <location>
        <begin position="1"/>
        <end position="68"/>
    </location>
</feature>
<feature type="compositionally biased region" description="Acidic residues" evidence="1">
    <location>
        <begin position="30"/>
        <end position="43"/>
    </location>
</feature>
<feature type="compositionally biased region" description="Basic and acidic residues" evidence="1">
    <location>
        <begin position="1"/>
        <end position="29"/>
    </location>
</feature>
<dbReference type="Proteomes" id="UP000319801">
    <property type="component" value="Unassembled WGS sequence"/>
</dbReference>
<keyword evidence="3" id="KW-1185">Reference proteome</keyword>
<organism evidence="2 3">
    <name type="scientific">Bagarius yarrelli</name>
    <name type="common">Goonch</name>
    <name type="synonym">Bagrus yarrelli</name>
    <dbReference type="NCBI Taxonomy" id="175774"/>
    <lineage>
        <taxon>Eukaryota</taxon>
        <taxon>Metazoa</taxon>
        <taxon>Chordata</taxon>
        <taxon>Craniata</taxon>
        <taxon>Vertebrata</taxon>
        <taxon>Euteleostomi</taxon>
        <taxon>Actinopterygii</taxon>
        <taxon>Neopterygii</taxon>
        <taxon>Teleostei</taxon>
        <taxon>Ostariophysi</taxon>
        <taxon>Siluriformes</taxon>
        <taxon>Sisoridae</taxon>
        <taxon>Sisorinae</taxon>
        <taxon>Bagarius</taxon>
    </lineage>
</organism>
<protein>
    <submittedName>
        <fullName evidence="2">Uncharacterized protein</fullName>
    </submittedName>
</protein>
<evidence type="ECO:0000313" key="3">
    <source>
        <dbReference type="Proteomes" id="UP000319801"/>
    </source>
</evidence>
<dbReference type="AlphaFoldDB" id="A0A556U1K8"/>
<evidence type="ECO:0000256" key="1">
    <source>
        <dbReference type="SAM" id="MobiDB-lite"/>
    </source>
</evidence>
<reference evidence="2 3" key="1">
    <citation type="journal article" date="2019" name="Genome Biol. Evol.">
        <title>Whole-Genome Sequencing of the Giant Devil Catfish, Bagarius yarrelli.</title>
        <authorList>
            <person name="Jiang W."/>
            <person name="Lv Y."/>
            <person name="Cheng L."/>
            <person name="Yang K."/>
            <person name="Chao B."/>
            <person name="Wang X."/>
            <person name="Li Y."/>
            <person name="Pan X."/>
            <person name="You X."/>
            <person name="Zhang Y."/>
            <person name="Yang J."/>
            <person name="Li J."/>
            <person name="Zhang X."/>
            <person name="Liu S."/>
            <person name="Sun C."/>
            <person name="Yang J."/>
            <person name="Shi Q."/>
        </authorList>
    </citation>
    <scope>NUCLEOTIDE SEQUENCE [LARGE SCALE GENOMIC DNA]</scope>
    <source>
        <strain evidence="2">JWS20170419001</strain>
        <tissue evidence="2">Muscle</tissue>
    </source>
</reference>
<accession>A0A556U1K8</accession>
<dbReference type="EMBL" id="VCAZ01000037">
    <property type="protein sequence ID" value="TSL82596.1"/>
    <property type="molecule type" value="Genomic_DNA"/>
</dbReference>
<proteinExistence type="predicted"/>
<gene>
    <name evidence="2" type="ORF">Baya_6695</name>
</gene>
<evidence type="ECO:0000313" key="2">
    <source>
        <dbReference type="EMBL" id="TSL82596.1"/>
    </source>
</evidence>
<name>A0A556U1K8_BAGYA</name>
<comment type="caution">
    <text evidence="2">The sequence shown here is derived from an EMBL/GenBank/DDBJ whole genome shotgun (WGS) entry which is preliminary data.</text>
</comment>
<sequence>MGKERKKERKKERTWGKHRRDNSYERSDREETDDSEVEEEEERNGEIKKHRVLRNGYTTHNNNHSKTH</sequence>